<dbReference type="EMBL" id="AP018216">
    <property type="protein sequence ID" value="BAY71427.1"/>
    <property type="molecule type" value="Genomic_DNA"/>
</dbReference>
<organism evidence="1 2">
    <name type="scientific">Trichormus variabilis NIES-23</name>
    <dbReference type="NCBI Taxonomy" id="1973479"/>
    <lineage>
        <taxon>Bacteria</taxon>
        <taxon>Bacillati</taxon>
        <taxon>Cyanobacteriota</taxon>
        <taxon>Cyanophyceae</taxon>
        <taxon>Nostocales</taxon>
        <taxon>Nostocaceae</taxon>
        <taxon>Trichormus</taxon>
    </lineage>
</organism>
<evidence type="ECO:0000313" key="1">
    <source>
        <dbReference type="EMBL" id="BAY71427.1"/>
    </source>
</evidence>
<gene>
    <name evidence="1" type="ORF">NIES23_42450</name>
</gene>
<reference evidence="1 2" key="1">
    <citation type="submission" date="2017-06" db="EMBL/GenBank/DDBJ databases">
        <title>Genome sequencing of cyanobaciteial culture collection at National Institute for Environmental Studies (NIES).</title>
        <authorList>
            <person name="Hirose Y."/>
            <person name="Shimura Y."/>
            <person name="Fujisawa T."/>
            <person name="Nakamura Y."/>
            <person name="Kawachi M."/>
        </authorList>
    </citation>
    <scope>NUCLEOTIDE SEQUENCE [LARGE SCALE GENOMIC DNA]</scope>
    <source>
        <strain evidence="1 2">NIES-23</strain>
    </source>
</reference>
<dbReference type="AlphaFoldDB" id="A0A1Z4KR55"/>
<name>A0A1Z4KR55_ANAVA</name>
<sequence>MINPVTNVIRVNQAMAKEVAHEWERASCSEISAYCLHILQEIGCSYTELPENLQTREQQLNLIAGFASYAFGEVENVQTAN</sequence>
<dbReference type="Proteomes" id="UP000217507">
    <property type="component" value="Chromosome"/>
</dbReference>
<accession>A0A1Z4KR55</accession>
<evidence type="ECO:0000313" key="2">
    <source>
        <dbReference type="Proteomes" id="UP000217507"/>
    </source>
</evidence>
<proteinExistence type="predicted"/>
<protein>
    <submittedName>
        <fullName evidence="1">Uncharacterized protein</fullName>
    </submittedName>
</protein>